<keyword evidence="10" id="KW-0411">Iron-sulfur</keyword>
<evidence type="ECO:0000256" key="2">
    <source>
        <dbReference type="ARBA" id="ARBA00005156"/>
    </source>
</evidence>
<evidence type="ECO:0000256" key="14">
    <source>
        <dbReference type="ARBA" id="ARBA00048403"/>
    </source>
</evidence>
<comment type="pathway">
    <text evidence="2">Protein modification; peptidyl-diphthamide biosynthesis.</text>
</comment>
<evidence type="ECO:0000256" key="3">
    <source>
        <dbReference type="ARBA" id="ARBA00010173"/>
    </source>
</evidence>
<evidence type="ECO:0000256" key="13">
    <source>
        <dbReference type="ARBA" id="ARBA00032789"/>
    </source>
</evidence>
<dbReference type="FunFam" id="3.40.50.11840:FF:000001">
    <property type="entry name" value="2-(3-amino-3-carboxypropyl)histidine synthase subunit 1"/>
    <property type="match status" value="1"/>
</dbReference>
<keyword evidence="9" id="KW-0408">Iron</keyword>
<evidence type="ECO:0000256" key="8">
    <source>
        <dbReference type="ARBA" id="ARBA00022723"/>
    </source>
</evidence>
<evidence type="ECO:0000256" key="12">
    <source>
        <dbReference type="ARBA" id="ARBA00032574"/>
    </source>
</evidence>
<comment type="catalytic activity">
    <reaction evidence="14">
        <text>L-histidyl-[translation elongation factor 2] + S-adenosyl-L-methionine = 2-[(3S)-amino-3-carboxypropyl]-L-histidyl-[translation elongation factor 2] + S-methyl-5'-thioadenosine + H(+)</text>
        <dbReference type="Rhea" id="RHEA:36783"/>
        <dbReference type="Rhea" id="RHEA-COMP:9748"/>
        <dbReference type="Rhea" id="RHEA-COMP:9749"/>
        <dbReference type="ChEBI" id="CHEBI:15378"/>
        <dbReference type="ChEBI" id="CHEBI:17509"/>
        <dbReference type="ChEBI" id="CHEBI:29979"/>
        <dbReference type="ChEBI" id="CHEBI:59789"/>
        <dbReference type="ChEBI" id="CHEBI:73995"/>
        <dbReference type="EC" id="2.5.1.108"/>
    </reaction>
</comment>
<dbReference type="AlphaFoldDB" id="A0A7S2WJC9"/>
<keyword evidence="7" id="KW-0949">S-adenosyl-L-methionine</keyword>
<dbReference type="InterPro" id="IPR042265">
    <property type="entry name" value="DPH1/DPH2_3"/>
</dbReference>
<evidence type="ECO:0000256" key="6">
    <source>
        <dbReference type="ARBA" id="ARBA00022679"/>
    </source>
</evidence>
<evidence type="ECO:0000256" key="5">
    <source>
        <dbReference type="ARBA" id="ARBA00021915"/>
    </source>
</evidence>
<evidence type="ECO:0000256" key="10">
    <source>
        <dbReference type="ARBA" id="ARBA00023014"/>
    </source>
</evidence>
<dbReference type="GO" id="GO:0051536">
    <property type="term" value="F:iron-sulfur cluster binding"/>
    <property type="evidence" value="ECO:0007669"/>
    <property type="project" value="UniProtKB-KW"/>
</dbReference>
<dbReference type="InterPro" id="IPR042263">
    <property type="entry name" value="DPH1/DPH2_1"/>
</dbReference>
<keyword evidence="6" id="KW-0808">Transferase</keyword>
<evidence type="ECO:0000256" key="1">
    <source>
        <dbReference type="ARBA" id="ARBA00001966"/>
    </source>
</evidence>
<comment type="similarity">
    <text evidence="3">Belongs to the DPH1/DPH2 family. DPH1 subfamily.</text>
</comment>
<feature type="region of interest" description="Disordered" evidence="15">
    <location>
        <begin position="1"/>
        <end position="32"/>
    </location>
</feature>
<dbReference type="GO" id="GO:0046872">
    <property type="term" value="F:metal ion binding"/>
    <property type="evidence" value="ECO:0007669"/>
    <property type="project" value="UniProtKB-KW"/>
</dbReference>
<dbReference type="Gene3D" id="3.40.50.11860">
    <property type="entry name" value="Diphthamide synthesis DPH1/DPH2 domain 3"/>
    <property type="match status" value="1"/>
</dbReference>
<dbReference type="InterPro" id="IPR042264">
    <property type="entry name" value="DPH1/DPH2_2"/>
</dbReference>
<evidence type="ECO:0000256" key="7">
    <source>
        <dbReference type="ARBA" id="ARBA00022691"/>
    </source>
</evidence>
<evidence type="ECO:0000256" key="9">
    <source>
        <dbReference type="ARBA" id="ARBA00023004"/>
    </source>
</evidence>
<comment type="cofactor">
    <cofactor evidence="1">
        <name>[4Fe-4S] cluster</name>
        <dbReference type="ChEBI" id="CHEBI:49883"/>
    </cofactor>
</comment>
<dbReference type="FunFam" id="3.40.50.11850:FF:000002">
    <property type="entry name" value="2-(3-amino-3-carboxypropyl)histidine synthase subunit 1"/>
    <property type="match status" value="1"/>
</dbReference>
<protein>
    <recommendedName>
        <fullName evidence="5">2-(3-amino-3-carboxypropyl)histidine synthase subunit 1</fullName>
        <ecNumber evidence="4">2.5.1.108</ecNumber>
    </recommendedName>
    <alternativeName>
        <fullName evidence="12">Diphthamide biosynthesis protein 1</fullName>
    </alternativeName>
    <alternativeName>
        <fullName evidence="13">Diphtheria toxin resistance protein 1</fullName>
    </alternativeName>
    <alternativeName>
        <fullName evidence="11">S-adenosyl-L-methionine:L-histidine 3-amino-3-carboxypropyltransferase 1</fullName>
    </alternativeName>
</protein>
<name>A0A7S2WJC9_9STRA</name>
<dbReference type="EC" id="2.5.1.108" evidence="4"/>
<dbReference type="FunFam" id="3.40.50.11860:FF:000002">
    <property type="entry name" value="2-(3-amino-3-carboxypropyl)histidine synthase subunit 1"/>
    <property type="match status" value="1"/>
</dbReference>
<evidence type="ECO:0000313" key="16">
    <source>
        <dbReference type="EMBL" id="CAD9692181.1"/>
    </source>
</evidence>
<dbReference type="Pfam" id="PF01866">
    <property type="entry name" value="Diphthamide_syn"/>
    <property type="match status" value="1"/>
</dbReference>
<dbReference type="EMBL" id="HBHK01017728">
    <property type="protein sequence ID" value="CAD9692181.1"/>
    <property type="molecule type" value="Transcribed_RNA"/>
</dbReference>
<keyword evidence="8" id="KW-0479">Metal-binding</keyword>
<organism evidence="16">
    <name type="scientific">Mucochytrium quahogii</name>
    <dbReference type="NCBI Taxonomy" id="96639"/>
    <lineage>
        <taxon>Eukaryota</taxon>
        <taxon>Sar</taxon>
        <taxon>Stramenopiles</taxon>
        <taxon>Bigyra</taxon>
        <taxon>Labyrinthulomycetes</taxon>
        <taxon>Thraustochytrida</taxon>
        <taxon>Thraustochytriidae</taxon>
        <taxon>Mucochytrium</taxon>
    </lineage>
</organism>
<reference evidence="16" key="1">
    <citation type="submission" date="2021-01" db="EMBL/GenBank/DDBJ databases">
        <authorList>
            <person name="Corre E."/>
            <person name="Pelletier E."/>
            <person name="Niang G."/>
            <person name="Scheremetjew M."/>
            <person name="Finn R."/>
            <person name="Kale V."/>
            <person name="Holt S."/>
            <person name="Cochrane G."/>
            <person name="Meng A."/>
            <person name="Brown T."/>
            <person name="Cohen L."/>
        </authorList>
    </citation>
    <scope>NUCLEOTIDE SEQUENCE</scope>
    <source>
        <strain evidence="16">NY070348D</strain>
    </source>
</reference>
<dbReference type="SFLD" id="SFLDS00032">
    <property type="entry name" value="Radical_SAM_3-amino-3-carboxyp"/>
    <property type="match status" value="1"/>
</dbReference>
<proteinExistence type="inferred from homology"/>
<dbReference type="Gene3D" id="3.40.50.11850">
    <property type="entry name" value="Diphthamide synthesis DPH1/DPH2 domain 2"/>
    <property type="match status" value="1"/>
</dbReference>
<sequence>MSTEGKLKMTPATQGSDPPGPPQGTGGCGPSGAECCQVGKEKTSRPRRFVGRKARKAVAVSGEAGKSELARRARASGQRSRAMMMNQVPDEIANDPELKRAMEQLPANYNFQVAKTVWRLKKEGAKRVALQLPEGLLMFACILSDIFEQCAGVEEALVMADVTYGACCIDDFSARALGCDFMVHYGHSCLVPIDITSREDEFGQSLKVMYVFVDIDIDVDHMVESVKLTFPEKDTKLALLCTIQFAAAMHKAKTMFDSYYEKESHVPQAKPLSKGEVLGCTSPSLEGHDVSALVFVADGRFHLESAMIANPGVPAFRYDPYARVLTHEAYDVPLMKSTRYDAIQCAKPGKQWGIVLGSLGRQGNPKILERVQSLLAKHGRTSFVLLLSEMFPAKLKLFDEQVDAWVQIACPRLSIDWGTAFSKPLLTPYETFVAFGEAEWRQIYPQDFYSRDSGPWTNFYSNKTE</sequence>
<evidence type="ECO:0000256" key="4">
    <source>
        <dbReference type="ARBA" id="ARBA00012221"/>
    </source>
</evidence>
<dbReference type="Gene3D" id="3.40.50.11840">
    <property type="entry name" value="Diphthamide synthesis DPH1/DPH2 domain 1"/>
    <property type="match status" value="1"/>
</dbReference>
<dbReference type="GO" id="GO:0090560">
    <property type="term" value="F:2-(3-amino-3-carboxypropyl)histidine synthase activity"/>
    <property type="evidence" value="ECO:0007669"/>
    <property type="project" value="UniProtKB-EC"/>
</dbReference>
<accession>A0A7S2WJC9</accession>
<dbReference type="NCBIfam" id="TIGR00322">
    <property type="entry name" value="diphth2_R"/>
    <property type="match status" value="1"/>
</dbReference>
<evidence type="ECO:0000256" key="15">
    <source>
        <dbReference type="SAM" id="MobiDB-lite"/>
    </source>
</evidence>
<dbReference type="PROSITE" id="PS51257">
    <property type="entry name" value="PROKAR_LIPOPROTEIN"/>
    <property type="match status" value="1"/>
</dbReference>
<dbReference type="PANTHER" id="PTHR10762">
    <property type="entry name" value="DIPHTHAMIDE BIOSYNTHESIS PROTEIN"/>
    <property type="match status" value="1"/>
</dbReference>
<dbReference type="PANTHER" id="PTHR10762:SF1">
    <property type="entry name" value="2-(3-AMINO-3-CARBOXYPROPYL)HISTIDINE SYNTHASE SUBUNIT 1"/>
    <property type="match status" value="1"/>
</dbReference>
<dbReference type="InterPro" id="IPR016435">
    <property type="entry name" value="DPH1/DPH2"/>
</dbReference>
<dbReference type="GO" id="GO:0017183">
    <property type="term" value="P:protein histidyl modification to diphthamide"/>
    <property type="evidence" value="ECO:0007669"/>
    <property type="project" value="UniProtKB-UniPathway"/>
</dbReference>
<dbReference type="UniPathway" id="UPA00559"/>
<gene>
    <name evidence="16" type="ORF">QSP1433_LOCUS11252</name>
</gene>
<evidence type="ECO:0000256" key="11">
    <source>
        <dbReference type="ARBA" id="ARBA00031690"/>
    </source>
</evidence>